<evidence type="ECO:0000256" key="1">
    <source>
        <dbReference type="SAM" id="MobiDB-lite"/>
    </source>
</evidence>
<dbReference type="AlphaFoldDB" id="A0AAU9VFM1"/>
<gene>
    <name evidence="3" type="ORF">EEDITHA_LOCUS22752</name>
</gene>
<evidence type="ECO:0000313" key="3">
    <source>
        <dbReference type="EMBL" id="CAH2108851.1"/>
    </source>
</evidence>
<dbReference type="Proteomes" id="UP001153954">
    <property type="component" value="Unassembled WGS sequence"/>
</dbReference>
<name>A0AAU9VFM1_EUPED</name>
<feature type="compositionally biased region" description="Acidic residues" evidence="1">
    <location>
        <begin position="446"/>
        <end position="455"/>
    </location>
</feature>
<reference evidence="3" key="1">
    <citation type="submission" date="2022-03" db="EMBL/GenBank/DDBJ databases">
        <authorList>
            <person name="Tunstrom K."/>
        </authorList>
    </citation>
    <scope>NUCLEOTIDE SEQUENCE</scope>
</reference>
<dbReference type="EMBL" id="CAKOGL010000043">
    <property type="protein sequence ID" value="CAH2108851.1"/>
    <property type="molecule type" value="Genomic_DNA"/>
</dbReference>
<comment type="caution">
    <text evidence="3">The sequence shown here is derived from an EMBL/GenBank/DDBJ whole genome shotgun (WGS) entry which is preliminary data.</text>
</comment>
<dbReference type="PANTHER" id="PTHR19303">
    <property type="entry name" value="TRANSPOSON"/>
    <property type="match status" value="1"/>
</dbReference>
<accession>A0AAU9VFM1</accession>
<sequence length="676" mass="77422">MPRIYKADPRGKRYNKYDVNLIEEAVQAYKSGNKSLKYIADKFKIDKSVLYRHATTTMKRHGGQTVLSDETEEMIIKYINICADWGYPLDSLDLRFLVKHYLDKVGRTVLKFNDNLPGPDFVRSFLKRHNDQISQRNSQNIKNNRAAVTPMSIKNYFNELERSLQNVEAHNIINYDETNLTDDPGRKKILTKRGTKYPERVVNHSKSSISIMMAATAEGELLPPYVVYKAQNLYDTWCENGPPGTRYNRSQSGWFDGNIFEDWVKSIVLPYFRHKQGKKVLIGDNLSSHLSLDVIKLCHEQDISFVFLPANSTHLTQPLDVALFRPMKIAWRNILLKWKKTDGKSQASLPKGCFPKLLKKLMDDLSENSEQNIMSGFRKTGINPIDANQVLSRLPEEIDGKRGENEVEKSVLDILKEMRYGSINIKEPKRKRKLEVIPGRSVGSSEDYEDTEEEPETVKGKAKGIGKMTKSVNDKEVIHDEKEVYDDEIHKKGFRNVDDKREKKIEKGKGKGKKSIGNKGKENEEKKVEVCQEKIDHADSLNKIKNTEIYCLSNEELEAMSITIGDYILYDGNEIVIADKFTSTEDQENLTPIINEESTNNKVNILTDEIISTSTSRGKIQVNLNEYRKISPHSYVKSVDQPSTSSVRGTYAPARRSSYYTYDADILQDLMNEDVI</sequence>
<feature type="domain" description="DDE-1" evidence="2">
    <location>
        <begin position="208"/>
        <end position="348"/>
    </location>
</feature>
<feature type="region of interest" description="Disordered" evidence="1">
    <location>
        <begin position="440"/>
        <end position="462"/>
    </location>
</feature>
<dbReference type="InterPro" id="IPR036397">
    <property type="entry name" value="RNaseH_sf"/>
</dbReference>
<dbReference type="Pfam" id="PF03184">
    <property type="entry name" value="DDE_1"/>
    <property type="match status" value="1"/>
</dbReference>
<dbReference type="GO" id="GO:0003677">
    <property type="term" value="F:DNA binding"/>
    <property type="evidence" value="ECO:0007669"/>
    <property type="project" value="TreeGrafter"/>
</dbReference>
<organism evidence="3 4">
    <name type="scientific">Euphydryas editha</name>
    <name type="common">Edith's checkerspot</name>
    <dbReference type="NCBI Taxonomy" id="104508"/>
    <lineage>
        <taxon>Eukaryota</taxon>
        <taxon>Metazoa</taxon>
        <taxon>Ecdysozoa</taxon>
        <taxon>Arthropoda</taxon>
        <taxon>Hexapoda</taxon>
        <taxon>Insecta</taxon>
        <taxon>Pterygota</taxon>
        <taxon>Neoptera</taxon>
        <taxon>Endopterygota</taxon>
        <taxon>Lepidoptera</taxon>
        <taxon>Glossata</taxon>
        <taxon>Ditrysia</taxon>
        <taxon>Papilionoidea</taxon>
        <taxon>Nymphalidae</taxon>
        <taxon>Nymphalinae</taxon>
        <taxon>Euphydryas</taxon>
    </lineage>
</organism>
<proteinExistence type="predicted"/>
<dbReference type="InterPro" id="IPR050863">
    <property type="entry name" value="CenT-Element_Derived"/>
</dbReference>
<dbReference type="Gene3D" id="3.30.420.10">
    <property type="entry name" value="Ribonuclease H-like superfamily/Ribonuclease H"/>
    <property type="match status" value="1"/>
</dbReference>
<evidence type="ECO:0000313" key="4">
    <source>
        <dbReference type="Proteomes" id="UP001153954"/>
    </source>
</evidence>
<dbReference type="PANTHER" id="PTHR19303:SF74">
    <property type="entry name" value="POGO TRANSPOSABLE ELEMENT WITH KRAB DOMAIN"/>
    <property type="match status" value="1"/>
</dbReference>
<keyword evidence="4" id="KW-1185">Reference proteome</keyword>
<protein>
    <recommendedName>
        <fullName evidence="2">DDE-1 domain-containing protein</fullName>
    </recommendedName>
</protein>
<dbReference type="GO" id="GO:0005634">
    <property type="term" value="C:nucleus"/>
    <property type="evidence" value="ECO:0007669"/>
    <property type="project" value="TreeGrafter"/>
</dbReference>
<evidence type="ECO:0000259" key="2">
    <source>
        <dbReference type="Pfam" id="PF03184"/>
    </source>
</evidence>
<dbReference type="InterPro" id="IPR004875">
    <property type="entry name" value="DDE_SF_endonuclease_dom"/>
</dbReference>